<gene>
    <name evidence="3" type="ORF">M0G41_00090</name>
</gene>
<feature type="transmembrane region" description="Helical" evidence="1">
    <location>
        <begin position="87"/>
        <end position="107"/>
    </location>
</feature>
<dbReference type="InterPro" id="IPR050640">
    <property type="entry name" value="Bact_2-comp_sensor_kinase"/>
</dbReference>
<proteinExistence type="predicted"/>
<dbReference type="PANTHER" id="PTHR34220">
    <property type="entry name" value="SENSOR HISTIDINE KINASE YPDA"/>
    <property type="match status" value="1"/>
</dbReference>
<dbReference type="RefSeq" id="WP_248203970.1">
    <property type="nucleotide sequence ID" value="NZ_JALNMH010000001.1"/>
</dbReference>
<dbReference type="InterPro" id="IPR010559">
    <property type="entry name" value="Sig_transdc_His_kin_internal"/>
</dbReference>
<sequence>MRKHGPPIVAVLAVLGLGLELLEQVARCECPAWLDFPGQGQPAGLATIYLGLCYLTFLAMLVSAWWRRATPRSGRSGLLATVARAMDQHNLVVSLGVGLLLLPVFAHTHSIRWVNNLSIALAFALLMFRVVLWVQPRMASAGYAISSTGQRLYIAYAVLILLLIGLAPTVDDRDPLGTRFQLHVLIALLALHLAYTWVSGQLRLLRQLRSERAHAELSLLKSQVAPHFLFNSLNNLYGLAREKSDRAPELILRLSDLLRHSVYQGSRARVPLEDEIEHLEGYVALQEIRHARPVRVDLDVRLDERQGEGGTEVAGAGYLIAPMLLIVLLENAYKHGVDSVAGDAYIDLQLHVQSGRLCLRIRNNFEPAGQPSAHSGLGLANLRRRLELEYPGRHRFEQRSEAGHFEVWLELPLDTAVEDEAA</sequence>
<dbReference type="InterPro" id="IPR036890">
    <property type="entry name" value="HATPase_C_sf"/>
</dbReference>
<name>A0ABT0GC94_9GAMM</name>
<reference evidence="3" key="1">
    <citation type="submission" date="2022-04" db="EMBL/GenBank/DDBJ databases">
        <title>Lysobacter sp. CAU 1642 isolated from sea sand.</title>
        <authorList>
            <person name="Kim W."/>
        </authorList>
    </citation>
    <scope>NUCLEOTIDE SEQUENCE</scope>
    <source>
        <strain evidence="3">CAU 1642</strain>
    </source>
</reference>
<evidence type="ECO:0000259" key="2">
    <source>
        <dbReference type="Pfam" id="PF06580"/>
    </source>
</evidence>
<keyword evidence="1" id="KW-1133">Transmembrane helix</keyword>
<comment type="caution">
    <text evidence="3">The sequence shown here is derived from an EMBL/GenBank/DDBJ whole genome shotgun (WGS) entry which is preliminary data.</text>
</comment>
<feature type="transmembrane region" description="Helical" evidence="1">
    <location>
        <begin position="44"/>
        <end position="66"/>
    </location>
</feature>
<evidence type="ECO:0000313" key="3">
    <source>
        <dbReference type="EMBL" id="MCK7592063.1"/>
    </source>
</evidence>
<dbReference type="Gene3D" id="3.30.565.10">
    <property type="entry name" value="Histidine kinase-like ATPase, C-terminal domain"/>
    <property type="match status" value="1"/>
</dbReference>
<evidence type="ECO:0000313" key="4">
    <source>
        <dbReference type="Proteomes" id="UP001431449"/>
    </source>
</evidence>
<keyword evidence="4" id="KW-1185">Reference proteome</keyword>
<keyword evidence="3" id="KW-0418">Kinase</keyword>
<accession>A0ABT0GC94</accession>
<keyword evidence="1" id="KW-0812">Transmembrane</keyword>
<dbReference type="SUPFAM" id="SSF55874">
    <property type="entry name" value="ATPase domain of HSP90 chaperone/DNA topoisomerase II/histidine kinase"/>
    <property type="match status" value="1"/>
</dbReference>
<evidence type="ECO:0000256" key="1">
    <source>
        <dbReference type="SAM" id="Phobius"/>
    </source>
</evidence>
<feature type="transmembrane region" description="Helical" evidence="1">
    <location>
        <begin position="153"/>
        <end position="170"/>
    </location>
</feature>
<feature type="transmembrane region" description="Helical" evidence="1">
    <location>
        <begin position="182"/>
        <end position="202"/>
    </location>
</feature>
<dbReference type="Pfam" id="PF06580">
    <property type="entry name" value="His_kinase"/>
    <property type="match status" value="1"/>
</dbReference>
<keyword evidence="3" id="KW-0808">Transferase</keyword>
<feature type="domain" description="Signal transduction histidine kinase internal region" evidence="2">
    <location>
        <begin position="215"/>
        <end position="291"/>
    </location>
</feature>
<dbReference type="GO" id="GO:0016301">
    <property type="term" value="F:kinase activity"/>
    <property type="evidence" value="ECO:0007669"/>
    <property type="project" value="UniProtKB-KW"/>
</dbReference>
<protein>
    <submittedName>
        <fullName evidence="3">Histidine kinase</fullName>
    </submittedName>
</protein>
<keyword evidence="1" id="KW-0472">Membrane</keyword>
<feature type="transmembrane region" description="Helical" evidence="1">
    <location>
        <begin position="113"/>
        <end position="132"/>
    </location>
</feature>
<dbReference type="PANTHER" id="PTHR34220:SF7">
    <property type="entry name" value="SENSOR HISTIDINE KINASE YPDA"/>
    <property type="match status" value="1"/>
</dbReference>
<dbReference type="Proteomes" id="UP001431449">
    <property type="component" value="Unassembled WGS sequence"/>
</dbReference>
<organism evidence="3 4">
    <name type="scientific">Pseudomarimonas salicorniae</name>
    <dbReference type="NCBI Taxonomy" id="2933270"/>
    <lineage>
        <taxon>Bacteria</taxon>
        <taxon>Pseudomonadati</taxon>
        <taxon>Pseudomonadota</taxon>
        <taxon>Gammaproteobacteria</taxon>
        <taxon>Lysobacterales</taxon>
        <taxon>Lysobacteraceae</taxon>
        <taxon>Pseudomarimonas</taxon>
    </lineage>
</organism>
<dbReference type="EMBL" id="JALNMH010000001">
    <property type="protein sequence ID" value="MCK7592063.1"/>
    <property type="molecule type" value="Genomic_DNA"/>
</dbReference>